<keyword evidence="2" id="KW-0808">Transferase</keyword>
<dbReference type="SUPFAM" id="SSF53098">
    <property type="entry name" value="Ribonuclease H-like"/>
    <property type="match status" value="1"/>
</dbReference>
<comment type="caution">
    <text evidence="2">The sequence shown here is derived from an EMBL/GenBank/DDBJ whole genome shotgun (WGS) entry which is preliminary data.</text>
</comment>
<dbReference type="AlphaFoldDB" id="A0A3D8SWJ3"/>
<dbReference type="EMBL" id="PVWQ01000002">
    <property type="protein sequence ID" value="RDW90531.1"/>
    <property type="molecule type" value="Genomic_DNA"/>
</dbReference>
<dbReference type="Pfam" id="PF01612">
    <property type="entry name" value="DNA_pol_A_exo1"/>
    <property type="match status" value="1"/>
</dbReference>
<dbReference type="GO" id="GO:0003676">
    <property type="term" value="F:nucleic acid binding"/>
    <property type="evidence" value="ECO:0007669"/>
    <property type="project" value="InterPro"/>
</dbReference>
<evidence type="ECO:0000313" key="2">
    <source>
        <dbReference type="EMBL" id="RDW90531.1"/>
    </source>
</evidence>
<dbReference type="RefSeq" id="XP_026607485.1">
    <property type="nucleotide sequence ID" value="XM_026744322.1"/>
</dbReference>
<dbReference type="OrthoDB" id="26838at2759"/>
<keyword evidence="3" id="KW-1185">Reference proteome</keyword>
<dbReference type="Gene3D" id="3.30.420.10">
    <property type="entry name" value="Ribonuclease H-like superfamily/Ribonuclease H"/>
    <property type="match status" value="1"/>
</dbReference>
<dbReference type="GO" id="GO:0006139">
    <property type="term" value="P:nucleobase-containing compound metabolic process"/>
    <property type="evidence" value="ECO:0007669"/>
    <property type="project" value="InterPro"/>
</dbReference>
<feature type="domain" description="3'-5' exonuclease" evidence="1">
    <location>
        <begin position="113"/>
        <end position="322"/>
    </location>
</feature>
<accession>A0A3D8SWJ3</accession>
<proteinExistence type="predicted"/>
<dbReference type="InterPro" id="IPR002562">
    <property type="entry name" value="3'-5'_exonuclease_dom"/>
</dbReference>
<dbReference type="SMART" id="SM00474">
    <property type="entry name" value="35EXOc"/>
    <property type="match status" value="1"/>
</dbReference>
<protein>
    <submittedName>
        <fullName evidence="2">Polynucleotidyl transferase, ribonuclease H fold</fullName>
    </submittedName>
</protein>
<dbReference type="InterPro" id="IPR036397">
    <property type="entry name" value="RNaseH_sf"/>
</dbReference>
<dbReference type="InterPro" id="IPR012337">
    <property type="entry name" value="RNaseH-like_sf"/>
</dbReference>
<gene>
    <name evidence="2" type="ORF">DSM5745_02306</name>
</gene>
<name>A0A3D8SWJ3_9EURO</name>
<reference evidence="2 3" key="1">
    <citation type="journal article" date="2018" name="IMA Fungus">
        <title>IMA Genome-F 9: Draft genome sequence of Annulohypoxylon stygium, Aspergillus mulundensis, Berkeleyomyces basicola (syn. Thielaviopsis basicola), Ceratocystis smalleyi, two Cercospora beticola strains, Coleophoma cylindrospora, Fusarium fracticaudum, Phialophora cf. hyalina, and Morchella septimelata.</title>
        <authorList>
            <person name="Wingfield B.D."/>
            <person name="Bills G.F."/>
            <person name="Dong Y."/>
            <person name="Huang W."/>
            <person name="Nel W.J."/>
            <person name="Swalarsk-Parry B.S."/>
            <person name="Vaghefi N."/>
            <person name="Wilken P.M."/>
            <person name="An Z."/>
            <person name="de Beer Z.W."/>
            <person name="De Vos L."/>
            <person name="Chen L."/>
            <person name="Duong T.A."/>
            <person name="Gao Y."/>
            <person name="Hammerbacher A."/>
            <person name="Kikkert J.R."/>
            <person name="Li Y."/>
            <person name="Li H."/>
            <person name="Li K."/>
            <person name="Li Q."/>
            <person name="Liu X."/>
            <person name="Ma X."/>
            <person name="Naidoo K."/>
            <person name="Pethybridge S.J."/>
            <person name="Sun J."/>
            <person name="Steenkamp E.T."/>
            <person name="van der Nest M.A."/>
            <person name="van Wyk S."/>
            <person name="Wingfield M.J."/>
            <person name="Xiong C."/>
            <person name="Yue Q."/>
            <person name="Zhang X."/>
        </authorList>
    </citation>
    <scope>NUCLEOTIDE SEQUENCE [LARGE SCALE GENOMIC DNA]</scope>
    <source>
        <strain evidence="2 3">DSM 5745</strain>
    </source>
</reference>
<evidence type="ECO:0000313" key="3">
    <source>
        <dbReference type="Proteomes" id="UP000256690"/>
    </source>
</evidence>
<sequence>MSGHSLGGHPRANEVNGHVERSRYKDEEMATSPIVYCLLRLLKHYNVAFTFVLRSDVRKPSISDISIDTDRPTLEEIITKHPIRTSSLTVATSDITTLTECLGKTQLQDKPVTKLVSTPAEVSDMLKSLEDLPTSPPSLYIDLEGVNLSRHGTVSILQIYVWPHDKTYLVDIHTLKKEAFTTKSSASGTGSDTTLKSILESPSIPKVIFDVRNDSDALYAHFQINLAGIQDLQLMELATRGYSRRRVNGLAKCIEYDAAMTASERRKWKETKEKGVKLFAPEHGGSYEVFNERPLKDEIVEYCVQDVRFLPKLWQAYDRRLTAGWRTKIAVEVKNRIVLSQAATFVGKGKHMALAPTGWA</sequence>
<dbReference type="STRING" id="1810919.A0A3D8SWJ3"/>
<organism evidence="2 3">
    <name type="scientific">Aspergillus mulundensis</name>
    <dbReference type="NCBI Taxonomy" id="1810919"/>
    <lineage>
        <taxon>Eukaryota</taxon>
        <taxon>Fungi</taxon>
        <taxon>Dikarya</taxon>
        <taxon>Ascomycota</taxon>
        <taxon>Pezizomycotina</taxon>
        <taxon>Eurotiomycetes</taxon>
        <taxon>Eurotiomycetidae</taxon>
        <taxon>Eurotiales</taxon>
        <taxon>Aspergillaceae</taxon>
        <taxon>Aspergillus</taxon>
        <taxon>Aspergillus subgen. Nidulantes</taxon>
    </lineage>
</organism>
<evidence type="ECO:0000259" key="1">
    <source>
        <dbReference type="SMART" id="SM00474"/>
    </source>
</evidence>
<dbReference type="PANTHER" id="PTHR43040">
    <property type="entry name" value="RIBONUCLEASE D"/>
    <property type="match status" value="1"/>
</dbReference>
<dbReference type="Proteomes" id="UP000256690">
    <property type="component" value="Unassembled WGS sequence"/>
</dbReference>
<dbReference type="GO" id="GO:0016740">
    <property type="term" value="F:transferase activity"/>
    <property type="evidence" value="ECO:0007669"/>
    <property type="project" value="UniProtKB-KW"/>
</dbReference>
<dbReference type="PANTHER" id="PTHR43040:SF1">
    <property type="entry name" value="RIBONUCLEASE D"/>
    <property type="match status" value="1"/>
</dbReference>
<dbReference type="GeneID" id="38112676"/>
<dbReference type="GO" id="GO:0008408">
    <property type="term" value="F:3'-5' exonuclease activity"/>
    <property type="evidence" value="ECO:0007669"/>
    <property type="project" value="InterPro"/>
</dbReference>